<dbReference type="PANTHER" id="PTHR21600">
    <property type="entry name" value="MITOCHONDRIAL RNA PSEUDOURIDINE SYNTHASE"/>
    <property type="match status" value="1"/>
</dbReference>
<evidence type="ECO:0000259" key="5">
    <source>
        <dbReference type="Pfam" id="PF00849"/>
    </source>
</evidence>
<evidence type="ECO:0000256" key="3">
    <source>
        <dbReference type="PIRSR" id="PIRSR606225-1"/>
    </source>
</evidence>
<dbReference type="Gene3D" id="3.30.2350.10">
    <property type="entry name" value="Pseudouridine synthase"/>
    <property type="match status" value="1"/>
</dbReference>
<dbReference type="InterPro" id="IPR020103">
    <property type="entry name" value="PsdUridine_synth_cat_dom_sf"/>
</dbReference>
<comment type="function">
    <text evidence="4">Responsible for synthesis of pseudouridine from uracil.</text>
</comment>
<evidence type="ECO:0000313" key="7">
    <source>
        <dbReference type="Proteomes" id="UP000012081"/>
    </source>
</evidence>
<gene>
    <name evidence="6" type="ORF">I532_05910</name>
</gene>
<dbReference type="OrthoDB" id="9773999at2"/>
<dbReference type="InterPro" id="IPR006145">
    <property type="entry name" value="PsdUridine_synth_RsuA/RluA"/>
</dbReference>
<evidence type="ECO:0000256" key="2">
    <source>
        <dbReference type="ARBA" id="ARBA00010876"/>
    </source>
</evidence>
<evidence type="ECO:0000256" key="1">
    <source>
        <dbReference type="ARBA" id="ARBA00000073"/>
    </source>
</evidence>
<feature type="domain" description="Pseudouridine synthase RsuA/RluA-like" evidence="5">
    <location>
        <begin position="94"/>
        <end position="244"/>
    </location>
</feature>
<dbReference type="EC" id="5.4.99.-" evidence="4"/>
<dbReference type="InterPro" id="IPR006225">
    <property type="entry name" value="PsdUridine_synth_RluC/D"/>
</dbReference>
<keyword evidence="7" id="KW-1185">Reference proteome</keyword>
<feature type="active site" evidence="3">
    <location>
        <position position="141"/>
    </location>
</feature>
<dbReference type="GO" id="GO:0009982">
    <property type="term" value="F:pseudouridine synthase activity"/>
    <property type="evidence" value="ECO:0007669"/>
    <property type="project" value="InterPro"/>
</dbReference>
<dbReference type="GO" id="GO:0000455">
    <property type="term" value="P:enzyme-directed rRNA pseudouridine synthesis"/>
    <property type="evidence" value="ECO:0007669"/>
    <property type="project" value="TreeGrafter"/>
</dbReference>
<keyword evidence="4" id="KW-0413">Isomerase</keyword>
<dbReference type="GO" id="GO:0003723">
    <property type="term" value="F:RNA binding"/>
    <property type="evidence" value="ECO:0007669"/>
    <property type="project" value="InterPro"/>
</dbReference>
<sequence>MIAMKKQGEWLIGTIPDEVDGLGIGSLLREHWKWPKKQVHLLFQHKEVWLEGNPAAQHVKVAAGQEIKVRACAPEPFGLDPSPEKLQVLYEDDHLLIVNKPAGMLLHPTEKFHKKTLDHLVAGHFERTGVAARVRHVHRLDQETSGVVMYAKHALASALLDEHLRERKIKRHYIAYVHGRLSKERGTISEPIGKDRFYSNRRRVTPTGDAAVTHYRVTERFETATKLECELETGRTHQIRVHLSYVGFPLIGDTLYGGKEMFVKRQALHAAILRFSHPFGMETLEVSAALPPDLQQLESRLRHSPMQG</sequence>
<dbReference type="AlphaFoldDB" id="M8DB47"/>
<dbReference type="Pfam" id="PF00849">
    <property type="entry name" value="PseudoU_synth_2"/>
    <property type="match status" value="1"/>
</dbReference>
<dbReference type="RefSeq" id="WP_003387004.1">
    <property type="nucleotide sequence ID" value="NZ_APBN01000002.1"/>
</dbReference>
<comment type="similarity">
    <text evidence="2 4">Belongs to the pseudouridine synthase RluA family.</text>
</comment>
<dbReference type="EMBL" id="APBN01000002">
    <property type="protein sequence ID" value="EMT53524.1"/>
    <property type="molecule type" value="Genomic_DNA"/>
</dbReference>
<name>M8DB47_9BACL</name>
<dbReference type="NCBIfam" id="TIGR00005">
    <property type="entry name" value="rluA_subfam"/>
    <property type="match status" value="1"/>
</dbReference>
<proteinExistence type="inferred from homology"/>
<comment type="catalytic activity">
    <reaction evidence="1 4">
        <text>a uridine in RNA = a pseudouridine in RNA</text>
        <dbReference type="Rhea" id="RHEA:48348"/>
        <dbReference type="Rhea" id="RHEA-COMP:12068"/>
        <dbReference type="Rhea" id="RHEA-COMP:12069"/>
        <dbReference type="ChEBI" id="CHEBI:65314"/>
        <dbReference type="ChEBI" id="CHEBI:65315"/>
    </reaction>
</comment>
<accession>M8DB47</accession>
<reference evidence="6 7" key="1">
    <citation type="submission" date="2013-03" db="EMBL/GenBank/DDBJ databases">
        <title>Assembly of a new bacterial strain Brevibacillus borstelensis AK1.</title>
        <authorList>
            <person name="Rajan I."/>
            <person name="PoliReddy D."/>
            <person name="Sugumar T."/>
            <person name="Rathinam K."/>
            <person name="Alqarawi S."/>
            <person name="Khalil A.B."/>
            <person name="Sivakumar N."/>
        </authorList>
    </citation>
    <scope>NUCLEOTIDE SEQUENCE [LARGE SCALE GENOMIC DNA]</scope>
    <source>
        <strain evidence="6 7">AK1</strain>
    </source>
</reference>
<dbReference type="STRING" id="1300222.I532_05910"/>
<dbReference type="InterPro" id="IPR050188">
    <property type="entry name" value="RluA_PseudoU_synthase"/>
</dbReference>
<dbReference type="PATRIC" id="fig|1300222.3.peg.1212"/>
<evidence type="ECO:0000256" key="4">
    <source>
        <dbReference type="RuleBase" id="RU362028"/>
    </source>
</evidence>
<dbReference type="SUPFAM" id="SSF55120">
    <property type="entry name" value="Pseudouridine synthase"/>
    <property type="match status" value="1"/>
</dbReference>
<dbReference type="CDD" id="cd02869">
    <property type="entry name" value="PseudoU_synth_RluA_like"/>
    <property type="match status" value="1"/>
</dbReference>
<protein>
    <recommendedName>
        <fullName evidence="4">Pseudouridine synthase</fullName>
        <ecNumber evidence="4">5.4.99.-</ecNumber>
    </recommendedName>
</protein>
<dbReference type="Proteomes" id="UP000012081">
    <property type="component" value="Unassembled WGS sequence"/>
</dbReference>
<organism evidence="6 7">
    <name type="scientific">Brevibacillus borstelensis AK1</name>
    <dbReference type="NCBI Taxonomy" id="1300222"/>
    <lineage>
        <taxon>Bacteria</taxon>
        <taxon>Bacillati</taxon>
        <taxon>Bacillota</taxon>
        <taxon>Bacilli</taxon>
        <taxon>Bacillales</taxon>
        <taxon>Paenibacillaceae</taxon>
        <taxon>Brevibacillus</taxon>
    </lineage>
</organism>
<dbReference type="PANTHER" id="PTHR21600:SF71">
    <property type="entry name" value="PSEUDOURIDINE SYNTHASE"/>
    <property type="match status" value="1"/>
</dbReference>
<comment type="caution">
    <text evidence="6">The sequence shown here is derived from an EMBL/GenBank/DDBJ whole genome shotgun (WGS) entry which is preliminary data.</text>
</comment>
<evidence type="ECO:0000313" key="6">
    <source>
        <dbReference type="EMBL" id="EMT53524.1"/>
    </source>
</evidence>
<dbReference type="GO" id="GO:0140098">
    <property type="term" value="F:catalytic activity, acting on RNA"/>
    <property type="evidence" value="ECO:0007669"/>
    <property type="project" value="UniProtKB-ARBA"/>
</dbReference>